<dbReference type="Proteomes" id="UP000717328">
    <property type="component" value="Unassembled WGS sequence"/>
</dbReference>
<sequence>MKSFTTTDPRVGVSQSVVSTPTPPVAAPPPVPAAMDPQATLLALLAQAANAATVPTQTTANTSVTGLDAAQLAVLQQLALAQTASSAAPSQPAPSQALPAQSGSAFPTSSSNQEERFNSHLKERRFNGPQSSDRVNAYNDQPDDRPSAKGGFRGGFRGRGRGRWDDRDRDRYRERDRDDSCPSYRGRRSRSRSPPNRNTARRDVRPYSPPRRPNFPSKDPRARDNADNGLPSGDSAGKDEFGRDIRPQSPASDATPTPTSPPKREASKSPLSPAPTPFTPTQPFIATQPAVDASSFTSNHDPMSLSESPSIAANTSSRIPSAPIISSIVPEQSGLESFNATTFDFTSPKAWESLGNMWQDAHGYLPSAEELMQFVIAGGQAAFTTSTSTPVPAPAPVQGHGHGWQNQAWRGRGRGGFSGGRGGMGYGSTRVSQDEWGQAGNNQETDAIVLGGGTETEMEVEKIDQNHSSGGGTGGRMQRIGEKWVFVRDPVAA</sequence>
<proteinExistence type="predicted"/>
<feature type="region of interest" description="Disordered" evidence="1">
    <location>
        <begin position="1"/>
        <end position="33"/>
    </location>
</feature>
<feature type="compositionally biased region" description="Basic and acidic residues" evidence="1">
    <location>
        <begin position="162"/>
        <end position="180"/>
    </location>
</feature>
<feature type="compositionally biased region" description="Polar residues" evidence="1">
    <location>
        <begin position="294"/>
        <end position="315"/>
    </location>
</feature>
<organism evidence="2 3">
    <name type="scientific">Sphagnurus paluster</name>
    <dbReference type="NCBI Taxonomy" id="117069"/>
    <lineage>
        <taxon>Eukaryota</taxon>
        <taxon>Fungi</taxon>
        <taxon>Dikarya</taxon>
        <taxon>Basidiomycota</taxon>
        <taxon>Agaricomycotina</taxon>
        <taxon>Agaricomycetes</taxon>
        <taxon>Agaricomycetidae</taxon>
        <taxon>Agaricales</taxon>
        <taxon>Tricholomatineae</taxon>
        <taxon>Lyophyllaceae</taxon>
        <taxon>Sphagnurus</taxon>
    </lineage>
</organism>
<dbReference type="AlphaFoldDB" id="A0A9P7FVV8"/>
<feature type="region of interest" description="Disordered" evidence="1">
    <location>
        <begin position="386"/>
        <end position="405"/>
    </location>
</feature>
<feature type="compositionally biased region" description="Low complexity" evidence="1">
    <location>
        <begin position="86"/>
        <end position="105"/>
    </location>
</feature>
<reference evidence="2" key="1">
    <citation type="submission" date="2021-02" db="EMBL/GenBank/DDBJ databases">
        <authorList>
            <person name="Nieuwenhuis M."/>
            <person name="Van De Peppel L.J.J."/>
        </authorList>
    </citation>
    <scope>NUCLEOTIDE SEQUENCE</scope>
    <source>
        <strain evidence="2">D49</strain>
    </source>
</reference>
<keyword evidence="3" id="KW-1185">Reference proteome</keyword>
<feature type="compositionally biased region" description="Basic and acidic residues" evidence="1">
    <location>
        <begin position="113"/>
        <end position="126"/>
    </location>
</feature>
<name>A0A9P7FVV8_9AGAR</name>
<protein>
    <submittedName>
        <fullName evidence="2">Uncharacterized protein</fullName>
    </submittedName>
</protein>
<feature type="compositionally biased region" description="Pro residues" evidence="1">
    <location>
        <begin position="21"/>
        <end position="32"/>
    </location>
</feature>
<feature type="region of interest" description="Disordered" evidence="1">
    <location>
        <begin position="86"/>
        <end position="315"/>
    </location>
</feature>
<feature type="compositionally biased region" description="Low complexity" evidence="1">
    <location>
        <begin position="281"/>
        <end position="290"/>
    </location>
</feature>
<evidence type="ECO:0000313" key="2">
    <source>
        <dbReference type="EMBL" id="KAG5638136.1"/>
    </source>
</evidence>
<dbReference type="OrthoDB" id="3069854at2759"/>
<feature type="region of interest" description="Disordered" evidence="1">
    <location>
        <begin position="410"/>
        <end position="443"/>
    </location>
</feature>
<feature type="compositionally biased region" description="Low complexity" evidence="1">
    <location>
        <begin position="247"/>
        <end position="257"/>
    </location>
</feature>
<dbReference type="EMBL" id="JABCKI010005779">
    <property type="protein sequence ID" value="KAG5638136.1"/>
    <property type="molecule type" value="Genomic_DNA"/>
</dbReference>
<evidence type="ECO:0000256" key="1">
    <source>
        <dbReference type="SAM" id="MobiDB-lite"/>
    </source>
</evidence>
<reference evidence="2" key="2">
    <citation type="submission" date="2021-10" db="EMBL/GenBank/DDBJ databases">
        <title>Phylogenomics reveals ancestral predisposition of the termite-cultivated fungus Termitomyces towards a domesticated lifestyle.</title>
        <authorList>
            <person name="Auxier B."/>
            <person name="Grum-Grzhimaylo A."/>
            <person name="Cardenas M.E."/>
            <person name="Lodge J.D."/>
            <person name="Laessoe T."/>
            <person name="Pedersen O."/>
            <person name="Smith M.E."/>
            <person name="Kuyper T.W."/>
            <person name="Franco-Molano E.A."/>
            <person name="Baroni T.J."/>
            <person name="Aanen D.K."/>
        </authorList>
    </citation>
    <scope>NUCLEOTIDE SEQUENCE</scope>
    <source>
        <strain evidence="2">D49</strain>
    </source>
</reference>
<comment type="caution">
    <text evidence="2">The sequence shown here is derived from an EMBL/GenBank/DDBJ whole genome shotgun (WGS) entry which is preliminary data.</text>
</comment>
<feature type="compositionally biased region" description="Gly residues" evidence="1">
    <location>
        <begin position="414"/>
        <end position="426"/>
    </location>
</feature>
<feature type="compositionally biased region" description="Basic and acidic residues" evidence="1">
    <location>
        <begin position="236"/>
        <end position="246"/>
    </location>
</feature>
<evidence type="ECO:0000313" key="3">
    <source>
        <dbReference type="Proteomes" id="UP000717328"/>
    </source>
</evidence>
<gene>
    <name evidence="2" type="ORF">H0H81_001655</name>
</gene>
<accession>A0A9P7FVV8</accession>